<gene>
    <name evidence="2" type="ORF">L873DRAFT_65320</name>
</gene>
<keyword evidence="1" id="KW-0472">Membrane</keyword>
<evidence type="ECO:0000313" key="2">
    <source>
        <dbReference type="EMBL" id="RPA93403.1"/>
    </source>
</evidence>
<keyword evidence="1" id="KW-1133">Transmembrane helix</keyword>
<keyword evidence="1" id="KW-0812">Transmembrane</keyword>
<organism evidence="2 3">
    <name type="scientific">Choiromyces venosus 120613-1</name>
    <dbReference type="NCBI Taxonomy" id="1336337"/>
    <lineage>
        <taxon>Eukaryota</taxon>
        <taxon>Fungi</taxon>
        <taxon>Dikarya</taxon>
        <taxon>Ascomycota</taxon>
        <taxon>Pezizomycotina</taxon>
        <taxon>Pezizomycetes</taxon>
        <taxon>Pezizales</taxon>
        <taxon>Tuberaceae</taxon>
        <taxon>Choiromyces</taxon>
    </lineage>
</organism>
<keyword evidence="3" id="KW-1185">Reference proteome</keyword>
<dbReference type="EMBL" id="ML120453">
    <property type="protein sequence ID" value="RPA93403.1"/>
    <property type="molecule type" value="Genomic_DNA"/>
</dbReference>
<accession>A0A3N4J504</accession>
<evidence type="ECO:0000313" key="3">
    <source>
        <dbReference type="Proteomes" id="UP000276215"/>
    </source>
</evidence>
<dbReference type="Proteomes" id="UP000276215">
    <property type="component" value="Unassembled WGS sequence"/>
</dbReference>
<protein>
    <submittedName>
        <fullName evidence="2">Uncharacterized protein</fullName>
    </submittedName>
</protein>
<feature type="transmembrane region" description="Helical" evidence="1">
    <location>
        <begin position="67"/>
        <end position="92"/>
    </location>
</feature>
<proteinExistence type="predicted"/>
<reference evidence="2 3" key="1">
    <citation type="journal article" date="2018" name="Nat. Ecol. Evol.">
        <title>Pezizomycetes genomes reveal the molecular basis of ectomycorrhizal truffle lifestyle.</title>
        <authorList>
            <person name="Murat C."/>
            <person name="Payen T."/>
            <person name="Noel B."/>
            <person name="Kuo A."/>
            <person name="Morin E."/>
            <person name="Chen J."/>
            <person name="Kohler A."/>
            <person name="Krizsan K."/>
            <person name="Balestrini R."/>
            <person name="Da Silva C."/>
            <person name="Montanini B."/>
            <person name="Hainaut M."/>
            <person name="Levati E."/>
            <person name="Barry K.W."/>
            <person name="Belfiori B."/>
            <person name="Cichocki N."/>
            <person name="Clum A."/>
            <person name="Dockter R.B."/>
            <person name="Fauchery L."/>
            <person name="Guy J."/>
            <person name="Iotti M."/>
            <person name="Le Tacon F."/>
            <person name="Lindquist E.A."/>
            <person name="Lipzen A."/>
            <person name="Malagnac F."/>
            <person name="Mello A."/>
            <person name="Molinier V."/>
            <person name="Miyauchi S."/>
            <person name="Poulain J."/>
            <person name="Riccioni C."/>
            <person name="Rubini A."/>
            <person name="Sitrit Y."/>
            <person name="Splivallo R."/>
            <person name="Traeger S."/>
            <person name="Wang M."/>
            <person name="Zifcakova L."/>
            <person name="Wipf D."/>
            <person name="Zambonelli A."/>
            <person name="Paolocci F."/>
            <person name="Nowrousian M."/>
            <person name="Ottonello S."/>
            <person name="Baldrian P."/>
            <person name="Spatafora J.W."/>
            <person name="Henrissat B."/>
            <person name="Nagy L.G."/>
            <person name="Aury J.M."/>
            <person name="Wincker P."/>
            <person name="Grigoriev I.V."/>
            <person name="Bonfante P."/>
            <person name="Martin F.M."/>
        </authorList>
    </citation>
    <scope>NUCLEOTIDE SEQUENCE [LARGE SCALE GENOMIC DNA]</scope>
    <source>
        <strain evidence="2 3">120613-1</strain>
    </source>
</reference>
<dbReference type="AlphaFoldDB" id="A0A3N4J504"/>
<evidence type="ECO:0000256" key="1">
    <source>
        <dbReference type="SAM" id="Phobius"/>
    </source>
</evidence>
<sequence>MKQIRNFNNPHLSSLLNPCTLEITIFDYKYLWVLVVPLPPHFYFILFHENYGQQHPIFGSRYLKIQFIVVENLSTGYSRFLCFLFSCIAAYISKKKDHIWFKVPGS</sequence>
<feature type="transmembrane region" description="Helical" evidence="1">
    <location>
        <begin position="30"/>
        <end position="47"/>
    </location>
</feature>
<name>A0A3N4J504_9PEZI</name>